<feature type="binding site" evidence="19">
    <location>
        <position position="475"/>
    </location>
    <ligand>
        <name>tRNA</name>
        <dbReference type="ChEBI" id="CHEBI:17843"/>
    </ligand>
</feature>
<evidence type="ECO:0000256" key="12">
    <source>
        <dbReference type="ARBA" id="ARBA00023266"/>
    </source>
</evidence>
<evidence type="ECO:0000313" key="22">
    <source>
        <dbReference type="Proteomes" id="UP001208570"/>
    </source>
</evidence>
<dbReference type="PIRSF" id="PIRSF017689">
    <property type="entry name" value="SepSecS"/>
    <property type="match status" value="1"/>
</dbReference>
<comment type="caution">
    <text evidence="21">The sequence shown here is derived from an EMBL/GenBank/DDBJ whole genome shotgun (WGS) entry which is preliminary data.</text>
</comment>
<dbReference type="InterPro" id="IPR008829">
    <property type="entry name" value="SepSecS/SepCysS"/>
</dbReference>
<keyword evidence="12 18" id="KW-0711">Selenium</keyword>
<keyword evidence="9 18" id="KW-0694">RNA-binding</keyword>
<evidence type="ECO:0000256" key="10">
    <source>
        <dbReference type="ARBA" id="ARBA00022898"/>
    </source>
</evidence>
<dbReference type="GO" id="GO:0098621">
    <property type="term" value="F:O-phosphoseryl-tRNA(Sec) selenium transferase activity"/>
    <property type="evidence" value="ECO:0007669"/>
    <property type="project" value="UniProtKB-EC"/>
</dbReference>
<dbReference type="GO" id="GO:0001514">
    <property type="term" value="P:selenocysteine incorporation"/>
    <property type="evidence" value="ECO:0007669"/>
    <property type="project" value="TreeGrafter"/>
</dbReference>
<organism evidence="21 22">
    <name type="scientific">Paralvinella palmiformis</name>
    <dbReference type="NCBI Taxonomy" id="53620"/>
    <lineage>
        <taxon>Eukaryota</taxon>
        <taxon>Metazoa</taxon>
        <taxon>Spiralia</taxon>
        <taxon>Lophotrochozoa</taxon>
        <taxon>Annelida</taxon>
        <taxon>Polychaeta</taxon>
        <taxon>Sedentaria</taxon>
        <taxon>Canalipalpata</taxon>
        <taxon>Terebellida</taxon>
        <taxon>Terebelliformia</taxon>
        <taxon>Alvinellidae</taxon>
        <taxon>Paralvinella</taxon>
    </lineage>
</organism>
<evidence type="ECO:0000256" key="9">
    <source>
        <dbReference type="ARBA" id="ARBA00022884"/>
    </source>
</evidence>
<dbReference type="GO" id="GO:0001717">
    <property type="term" value="P:conversion of seryl-tRNAsec to selenocys-tRNAsec"/>
    <property type="evidence" value="ECO:0007669"/>
    <property type="project" value="UniProtKB-UniRule"/>
</dbReference>
<accession>A0AAD9N101</accession>
<dbReference type="InterPro" id="IPR015424">
    <property type="entry name" value="PyrdxlP-dep_Trfase"/>
</dbReference>
<evidence type="ECO:0000256" key="13">
    <source>
        <dbReference type="ARBA" id="ARBA00026053"/>
    </source>
</evidence>
<dbReference type="GO" id="GO:0000049">
    <property type="term" value="F:tRNA binding"/>
    <property type="evidence" value="ECO:0007669"/>
    <property type="project" value="UniProtKB-UniRule"/>
</dbReference>
<comment type="catalytic activity">
    <reaction evidence="17 18">
        <text>O-phospho-L-seryl-tRNA(Sec) + selenophosphate + H2O = L-selenocysteinyl-tRNA(Sec) + 2 phosphate</text>
        <dbReference type="Rhea" id="RHEA:25041"/>
        <dbReference type="Rhea" id="RHEA-COMP:9743"/>
        <dbReference type="Rhea" id="RHEA-COMP:9947"/>
        <dbReference type="ChEBI" id="CHEBI:15377"/>
        <dbReference type="ChEBI" id="CHEBI:16144"/>
        <dbReference type="ChEBI" id="CHEBI:43474"/>
        <dbReference type="ChEBI" id="CHEBI:78551"/>
        <dbReference type="ChEBI" id="CHEBI:78573"/>
        <dbReference type="EC" id="2.9.1.2"/>
    </reaction>
</comment>
<evidence type="ECO:0000256" key="18">
    <source>
        <dbReference type="PIRNR" id="PIRNR017689"/>
    </source>
</evidence>
<dbReference type="EC" id="2.9.1.2" evidence="5 18"/>
<feature type="binding site" evidence="19">
    <location>
        <position position="97"/>
    </location>
    <ligand>
        <name>substrate</name>
    </ligand>
</feature>
<evidence type="ECO:0000256" key="11">
    <source>
        <dbReference type="ARBA" id="ARBA00022917"/>
    </source>
</evidence>
<keyword evidence="7 18" id="KW-0820">tRNA-binding</keyword>
<feature type="modified residue" description="N6-(pyridoxal phosphate)lysine" evidence="20">
    <location>
        <position position="299"/>
    </location>
</feature>
<dbReference type="SUPFAM" id="SSF53383">
    <property type="entry name" value="PLP-dependent transferases"/>
    <property type="match status" value="1"/>
</dbReference>
<keyword evidence="10 18" id="KW-0663">Pyridoxal phosphate</keyword>
<evidence type="ECO:0000256" key="8">
    <source>
        <dbReference type="ARBA" id="ARBA00022679"/>
    </source>
</evidence>
<feature type="binding site" evidence="19">
    <location>
        <position position="410"/>
    </location>
    <ligand>
        <name>tRNA</name>
        <dbReference type="ChEBI" id="CHEBI:17843"/>
    </ligand>
</feature>
<proteinExistence type="inferred from homology"/>
<reference evidence="21" key="1">
    <citation type="journal article" date="2023" name="Mol. Biol. Evol.">
        <title>Third-Generation Sequencing Reveals the Adaptive Role of the Epigenome in Three Deep-Sea Polychaetes.</title>
        <authorList>
            <person name="Perez M."/>
            <person name="Aroh O."/>
            <person name="Sun Y."/>
            <person name="Lan Y."/>
            <person name="Juniper S.K."/>
            <person name="Young C.R."/>
            <person name="Angers B."/>
            <person name="Qian P.Y."/>
        </authorList>
    </citation>
    <scope>NUCLEOTIDE SEQUENCE</scope>
    <source>
        <strain evidence="21">P08H-3</strain>
    </source>
</reference>
<gene>
    <name evidence="21" type="ORF">LSH36_415g02035</name>
</gene>
<evidence type="ECO:0000256" key="4">
    <source>
        <dbReference type="ARBA" id="ARBA00007037"/>
    </source>
</evidence>
<evidence type="ECO:0000256" key="14">
    <source>
        <dbReference type="ARBA" id="ARBA00030669"/>
    </source>
</evidence>
<dbReference type="Gene3D" id="3.40.640.10">
    <property type="entry name" value="Type I PLP-dependent aspartate aminotransferase-like (Major domain)"/>
    <property type="match status" value="1"/>
</dbReference>
<evidence type="ECO:0000256" key="2">
    <source>
        <dbReference type="ARBA" id="ARBA00002552"/>
    </source>
</evidence>
<evidence type="ECO:0000256" key="15">
    <source>
        <dbReference type="ARBA" id="ARBA00032048"/>
    </source>
</evidence>
<feature type="binding site" evidence="19">
    <location>
        <position position="328"/>
    </location>
    <ligand>
        <name>substrate</name>
    </ligand>
</feature>
<comment type="cofactor">
    <cofactor evidence="1 18 20">
        <name>pyridoxal 5'-phosphate</name>
        <dbReference type="ChEBI" id="CHEBI:597326"/>
    </cofactor>
</comment>
<comment type="subunit">
    <text evidence="13">Homotetramer formed by a catalytic dimer and a non-catalytic dimer serving as a binding platform that orients tRNASec for catalysis. Each tetramer binds the CCA ends of two tRNAs which point to the active sites of the catalytic dimer.</text>
</comment>
<protein>
    <recommendedName>
        <fullName evidence="6 18">O-phosphoseryl-tRNA(Sec) selenium transferase</fullName>
        <ecNumber evidence="5 18">2.9.1.2</ecNumber>
    </recommendedName>
    <alternativeName>
        <fullName evidence="14 18">Selenocysteine synthase</fullName>
    </alternativeName>
    <alternativeName>
        <fullName evidence="15 18">Selenocysteinyl-tRNA(Sec) synthase</fullName>
    </alternativeName>
    <alternativeName>
        <fullName evidence="16 18">Sep-tRNA:Sec-tRNA synthase</fullName>
    </alternativeName>
</protein>
<name>A0AAD9N101_9ANNE</name>
<sequence>MNQENYKLCEKLISSTYVQQGSQAKRMHENKVRQLLEQRKWPEQGWDDQTIEILLSDLAAMDSNNFIDNCGVGEREARLASQLVARRHYRLAHGIGRSGDIAAIQPKAAGSSLMMKLTNSMVLDVIRQSGKSEGGCRYLFAFSISVHSAQAAFVVPMATGMALTLTLLAFRQKRPQAKYVLWPRIDQKSCFKAMQTAGFISVVIENKLEGDELRTDLAATEQKIDELGADNIVCIYTTTSCFAPRVPDRLEEVAKICATHNIPHLVNNAYGVQSTKCMHLIEQAARVGRLDIFVQSTDKNFLVPIGGAVIAGFEGKLLEEISKSYPGRASAAPTMDMFITLLSLGSSGYLKLCRERKELYSYLKAEMVKCASHHGQRVLETPHNPISIAMTLDGLDRDEATQLGSMLFTRFVSGTRVIAKGVIQTVNNHEFTGFGSHCDHYPHTYLTAAAAVGLRKEEVDQFIQRLDKVLAKCLKRASSHSGAASNGKMD</sequence>
<keyword evidence="8 18" id="KW-0808">Transferase</keyword>
<evidence type="ECO:0000256" key="7">
    <source>
        <dbReference type="ARBA" id="ARBA00022555"/>
    </source>
</evidence>
<feature type="binding site" evidence="19">
    <location>
        <position position="105"/>
    </location>
    <ligand>
        <name>substrate</name>
    </ligand>
</feature>
<dbReference type="AlphaFoldDB" id="A0AAD9N101"/>
<dbReference type="InterPro" id="IPR019872">
    <property type="entry name" value="Sec-tRNA_Se_transferase"/>
</dbReference>
<comment type="function">
    <text evidence="2 18">Converts O-phosphoseryl-tRNA(Sec) to selenocysteinyl-tRNA(Sec) required for selenoprotein biosynthesis.</text>
</comment>
<feature type="binding site" evidence="19">
    <location>
        <position position="286"/>
    </location>
    <ligand>
        <name>tRNA</name>
        <dbReference type="ChEBI" id="CHEBI:17843"/>
    </ligand>
</feature>
<dbReference type="GO" id="GO:0005737">
    <property type="term" value="C:cytoplasm"/>
    <property type="evidence" value="ECO:0007669"/>
    <property type="project" value="UniProtKB-SubCell"/>
</dbReference>
<dbReference type="InterPro" id="IPR015421">
    <property type="entry name" value="PyrdxlP-dep_Trfase_major"/>
</dbReference>
<comment type="subcellular location">
    <subcellularLocation>
        <location evidence="18">Cytoplasm</location>
    </subcellularLocation>
</comment>
<dbReference type="Pfam" id="PF05889">
    <property type="entry name" value="SepSecS"/>
    <property type="match status" value="1"/>
</dbReference>
<evidence type="ECO:0000256" key="1">
    <source>
        <dbReference type="ARBA" id="ARBA00001933"/>
    </source>
</evidence>
<dbReference type="EMBL" id="JAODUP010000415">
    <property type="protein sequence ID" value="KAK2150264.1"/>
    <property type="molecule type" value="Genomic_DNA"/>
</dbReference>
<evidence type="ECO:0000256" key="17">
    <source>
        <dbReference type="ARBA" id="ARBA00048808"/>
    </source>
</evidence>
<dbReference type="Proteomes" id="UP001208570">
    <property type="component" value="Unassembled WGS sequence"/>
</dbReference>
<evidence type="ECO:0000256" key="6">
    <source>
        <dbReference type="ARBA" id="ARBA00021963"/>
    </source>
</evidence>
<evidence type="ECO:0000256" key="19">
    <source>
        <dbReference type="PIRSR" id="PIRSR017689-1"/>
    </source>
</evidence>
<evidence type="ECO:0000256" key="20">
    <source>
        <dbReference type="PIRSR" id="PIRSR017689-50"/>
    </source>
</evidence>
<evidence type="ECO:0000256" key="5">
    <source>
        <dbReference type="ARBA" id="ARBA00012464"/>
    </source>
</evidence>
<comment type="pathway">
    <text evidence="3 18">Aminoacyl-tRNA biosynthesis; selenocysteinyl-tRNA(Sec) biosynthesis; selenocysteinyl-tRNA(Sec) from L-seryl-tRNA(Sec) (archaeal/eukaryal route): step 2/2.</text>
</comment>
<dbReference type="PANTHER" id="PTHR12944">
    <property type="entry name" value="SOLUBLE LIVER ANTIGEN/LIVER PANCREAS ANTIGEN"/>
    <property type="match status" value="1"/>
</dbReference>
<evidence type="ECO:0000256" key="3">
    <source>
        <dbReference type="ARBA" id="ARBA00004822"/>
    </source>
</evidence>
<comment type="similarity">
    <text evidence="4 18">Belongs to the SepSecS family.</text>
</comment>
<feature type="binding site" evidence="19">
    <location>
        <position position="98"/>
    </location>
    <ligand>
        <name>substrate</name>
    </ligand>
</feature>
<feature type="site" description="May act as a substrate filter by repelling compounds with a negatively charged alpha-carboxylate" evidence="20">
    <location>
        <position position="74"/>
    </location>
</feature>
<dbReference type="NCBIfam" id="TIGR03531">
    <property type="entry name" value="selenium_SpcS"/>
    <property type="match status" value="1"/>
</dbReference>
<evidence type="ECO:0000313" key="21">
    <source>
        <dbReference type="EMBL" id="KAK2150264.1"/>
    </source>
</evidence>
<keyword evidence="11 18" id="KW-0648">Protein biosynthesis</keyword>
<keyword evidence="22" id="KW-1185">Reference proteome</keyword>
<dbReference type="PANTHER" id="PTHR12944:SF2">
    <property type="entry name" value="O-PHOSPHOSERYL-TRNA(SEC) SELENIUM TRANSFERASE"/>
    <property type="match status" value="1"/>
</dbReference>
<keyword evidence="18" id="KW-0963">Cytoplasm</keyword>
<evidence type="ECO:0000256" key="16">
    <source>
        <dbReference type="ARBA" id="ARBA00032693"/>
    </source>
</evidence>
<feature type="binding site" evidence="19">
    <location>
        <position position="75"/>
    </location>
    <ligand>
        <name>pyridoxal 5'-phosphate</name>
        <dbReference type="ChEBI" id="CHEBI:597326"/>
    </ligand>
</feature>